<accession>H6SIV0</accession>
<evidence type="ECO:0000313" key="2">
    <source>
        <dbReference type="Proteomes" id="UP000033220"/>
    </source>
</evidence>
<evidence type="ECO:0000313" key="1">
    <source>
        <dbReference type="EMBL" id="CCG06727.1"/>
    </source>
</evidence>
<organism evidence="1 2">
    <name type="scientific">Pararhodospirillum photometricum DSM 122</name>
    <dbReference type="NCBI Taxonomy" id="1150469"/>
    <lineage>
        <taxon>Bacteria</taxon>
        <taxon>Pseudomonadati</taxon>
        <taxon>Pseudomonadota</taxon>
        <taxon>Alphaproteobacteria</taxon>
        <taxon>Rhodospirillales</taxon>
        <taxon>Rhodospirillaceae</taxon>
        <taxon>Pararhodospirillum</taxon>
    </lineage>
</organism>
<sequence>MACWPAAPEAHNQGLQLMLGAPFRVEATPAIIIPVKIGVSWVSVLTRPDMVAPAADGLPLVEAHFHTVDPLGPVVLFMEATL</sequence>
<dbReference type="AlphaFoldDB" id="H6SIV0"/>
<gene>
    <name evidence="1" type="ORF">RSPPHO_00101</name>
</gene>
<proteinExistence type="predicted"/>
<name>H6SIV0_PARPM</name>
<protein>
    <submittedName>
        <fullName evidence="1">Uncharacterized protein</fullName>
    </submittedName>
</protein>
<dbReference type="KEGG" id="rpm:RSPPHO_00101"/>
<dbReference type="EMBL" id="HE663493">
    <property type="protein sequence ID" value="CCG06727.1"/>
    <property type="molecule type" value="Genomic_DNA"/>
</dbReference>
<dbReference type="Proteomes" id="UP000033220">
    <property type="component" value="Chromosome DSM 122"/>
</dbReference>
<reference evidence="1 2" key="1">
    <citation type="submission" date="2012-02" db="EMBL/GenBank/DDBJ databases">
        <title>Shotgun genome sequence of Phaeospirillum photometricum DSM 122.</title>
        <authorList>
            <person name="Duquesne K."/>
            <person name="Sturgis J."/>
        </authorList>
    </citation>
    <scope>NUCLEOTIDE SEQUENCE [LARGE SCALE GENOMIC DNA]</scope>
    <source>
        <strain evidence="2">DSM122</strain>
    </source>
</reference>
<dbReference type="HOGENOM" id="CLU_2556071_0_0_5"/>
<keyword evidence="2" id="KW-1185">Reference proteome</keyword>